<sequence length="85" mass="9567">MSLRTAVPALATLILLSSCSGSDNQPRWEPTAGTQAVAESECGEQVDIKMQLRGYPRRPSPETPQFSYRREIFAKCMRDKGYQEE</sequence>
<proteinExistence type="predicted"/>
<dbReference type="OrthoDB" id="7306840at2"/>
<organism evidence="1 2">
    <name type="scientific">Skermanella aerolata</name>
    <dbReference type="NCBI Taxonomy" id="393310"/>
    <lineage>
        <taxon>Bacteria</taxon>
        <taxon>Pseudomonadati</taxon>
        <taxon>Pseudomonadota</taxon>
        <taxon>Alphaproteobacteria</taxon>
        <taxon>Rhodospirillales</taxon>
        <taxon>Azospirillaceae</taxon>
        <taxon>Skermanella</taxon>
    </lineage>
</organism>
<gene>
    <name evidence="1" type="ORF">SAE02_25970</name>
</gene>
<keyword evidence="2" id="KW-1185">Reference proteome</keyword>
<accession>A0A512DPP9</accession>
<dbReference type="PROSITE" id="PS51257">
    <property type="entry name" value="PROKAR_LIPOPROTEIN"/>
    <property type="match status" value="1"/>
</dbReference>
<evidence type="ECO:0000313" key="2">
    <source>
        <dbReference type="Proteomes" id="UP000321523"/>
    </source>
</evidence>
<reference evidence="1 2" key="1">
    <citation type="submission" date="2019-07" db="EMBL/GenBank/DDBJ databases">
        <title>Whole genome shotgun sequence of Skermanella aerolata NBRC 106429.</title>
        <authorList>
            <person name="Hosoyama A."/>
            <person name="Uohara A."/>
            <person name="Ohji S."/>
            <person name="Ichikawa N."/>
        </authorList>
    </citation>
    <scope>NUCLEOTIDE SEQUENCE [LARGE SCALE GENOMIC DNA]</scope>
    <source>
        <strain evidence="1 2">NBRC 106429</strain>
    </source>
</reference>
<comment type="caution">
    <text evidence="1">The sequence shown here is derived from an EMBL/GenBank/DDBJ whole genome shotgun (WGS) entry which is preliminary data.</text>
</comment>
<evidence type="ECO:0000313" key="1">
    <source>
        <dbReference type="EMBL" id="GEO38449.1"/>
    </source>
</evidence>
<dbReference type="AlphaFoldDB" id="A0A512DPP9"/>
<dbReference type="Proteomes" id="UP000321523">
    <property type="component" value="Unassembled WGS sequence"/>
</dbReference>
<protein>
    <recommendedName>
        <fullName evidence="3">Lipoprotein</fullName>
    </recommendedName>
</protein>
<evidence type="ECO:0008006" key="3">
    <source>
        <dbReference type="Google" id="ProtNLM"/>
    </source>
</evidence>
<dbReference type="RefSeq" id="WP_044433408.1">
    <property type="nucleotide sequence ID" value="NZ_BJYZ01000011.1"/>
</dbReference>
<name>A0A512DPP9_9PROT</name>
<dbReference type="EMBL" id="BJYZ01000011">
    <property type="protein sequence ID" value="GEO38449.1"/>
    <property type="molecule type" value="Genomic_DNA"/>
</dbReference>